<keyword evidence="6" id="KW-0812">Transmembrane</keyword>
<dbReference type="InterPro" id="IPR050528">
    <property type="entry name" value="L-type_Lectin-RKs"/>
</dbReference>
<reference evidence="18" key="1">
    <citation type="journal article" date="2023" name="Nat. Commun.">
        <title>Diploid and tetraploid genomes of Acorus and the evolution of monocots.</title>
        <authorList>
            <person name="Ma L."/>
            <person name="Liu K.W."/>
            <person name="Li Z."/>
            <person name="Hsiao Y.Y."/>
            <person name="Qi Y."/>
            <person name="Fu T."/>
            <person name="Tang G.D."/>
            <person name="Zhang D."/>
            <person name="Sun W.H."/>
            <person name="Liu D.K."/>
            <person name="Li Y."/>
            <person name="Chen G.Z."/>
            <person name="Liu X.D."/>
            <person name="Liao X.Y."/>
            <person name="Jiang Y.T."/>
            <person name="Yu X."/>
            <person name="Hao Y."/>
            <person name="Huang J."/>
            <person name="Zhao X.W."/>
            <person name="Ke S."/>
            <person name="Chen Y.Y."/>
            <person name="Wu W.L."/>
            <person name="Hsu J.L."/>
            <person name="Lin Y.F."/>
            <person name="Huang M.D."/>
            <person name="Li C.Y."/>
            <person name="Huang L."/>
            <person name="Wang Z.W."/>
            <person name="Zhao X."/>
            <person name="Zhong W.Y."/>
            <person name="Peng D.H."/>
            <person name="Ahmad S."/>
            <person name="Lan S."/>
            <person name="Zhang J.S."/>
            <person name="Tsai W.C."/>
            <person name="Van de Peer Y."/>
            <person name="Liu Z.J."/>
        </authorList>
    </citation>
    <scope>NUCLEOTIDE SEQUENCE</scope>
    <source>
        <strain evidence="18">SCP</strain>
    </source>
</reference>
<keyword evidence="19" id="KW-1185">Reference proteome</keyword>
<comment type="similarity">
    <text evidence="16">Belongs to the protein kinase superfamily.</text>
</comment>
<keyword evidence="16" id="KW-0723">Serine/threonine-protein kinase</keyword>
<evidence type="ECO:0000256" key="6">
    <source>
        <dbReference type="ARBA" id="ARBA00022692"/>
    </source>
</evidence>
<evidence type="ECO:0000313" key="18">
    <source>
        <dbReference type="EMBL" id="KAK1269963.1"/>
    </source>
</evidence>
<feature type="domain" description="Protein kinase" evidence="17">
    <location>
        <begin position="41"/>
        <end position="327"/>
    </location>
</feature>
<dbReference type="EMBL" id="JAUJYN010000006">
    <property type="protein sequence ID" value="KAK1269963.1"/>
    <property type="molecule type" value="Genomic_DNA"/>
</dbReference>
<evidence type="ECO:0000313" key="19">
    <source>
        <dbReference type="Proteomes" id="UP001179952"/>
    </source>
</evidence>
<dbReference type="Gene3D" id="1.10.510.10">
    <property type="entry name" value="Transferase(Phosphotransferase) domain 1"/>
    <property type="match status" value="1"/>
</dbReference>
<evidence type="ECO:0000256" key="7">
    <source>
        <dbReference type="ARBA" id="ARBA00022729"/>
    </source>
</evidence>
<comment type="similarity">
    <text evidence="3">In the C-terminal section; belongs to the protein kinase superfamily. Ser/Thr protein kinase family.</text>
</comment>
<evidence type="ECO:0000256" key="1">
    <source>
        <dbReference type="ARBA" id="ARBA00004251"/>
    </source>
</evidence>
<dbReference type="Gene3D" id="3.30.200.20">
    <property type="entry name" value="Phosphorylase Kinase, domain 1"/>
    <property type="match status" value="1"/>
</dbReference>
<keyword evidence="13 18" id="KW-0675">Receptor</keyword>
<dbReference type="InterPro" id="IPR000719">
    <property type="entry name" value="Prot_kinase_dom"/>
</dbReference>
<evidence type="ECO:0000256" key="8">
    <source>
        <dbReference type="ARBA" id="ARBA00022741"/>
    </source>
</evidence>
<evidence type="ECO:0000256" key="10">
    <source>
        <dbReference type="ARBA" id="ARBA00022840"/>
    </source>
</evidence>
<keyword evidence="8 15" id="KW-0547">Nucleotide-binding</keyword>
<evidence type="ECO:0000259" key="17">
    <source>
        <dbReference type="PROSITE" id="PS50011"/>
    </source>
</evidence>
<evidence type="ECO:0000256" key="12">
    <source>
        <dbReference type="ARBA" id="ARBA00023136"/>
    </source>
</evidence>
<dbReference type="Pfam" id="PF00069">
    <property type="entry name" value="Pkinase"/>
    <property type="match status" value="1"/>
</dbReference>
<comment type="similarity">
    <text evidence="2">In the N-terminal section; belongs to the leguminous lectin family.</text>
</comment>
<keyword evidence="5" id="KW-0808">Transferase</keyword>
<evidence type="ECO:0000256" key="16">
    <source>
        <dbReference type="RuleBase" id="RU000304"/>
    </source>
</evidence>
<comment type="caution">
    <text evidence="18">The sequence shown here is derived from an EMBL/GenBank/DDBJ whole genome shotgun (WGS) entry which is preliminary data.</text>
</comment>
<dbReference type="PROSITE" id="PS00107">
    <property type="entry name" value="PROTEIN_KINASE_ATP"/>
    <property type="match status" value="1"/>
</dbReference>
<dbReference type="SUPFAM" id="SSF56112">
    <property type="entry name" value="Protein kinase-like (PK-like)"/>
    <property type="match status" value="1"/>
</dbReference>
<dbReference type="AlphaFoldDB" id="A0AAV9B0M1"/>
<evidence type="ECO:0000256" key="5">
    <source>
        <dbReference type="ARBA" id="ARBA00022679"/>
    </source>
</evidence>
<protein>
    <submittedName>
        <fullName evidence="18">L-type lectin-domain containing receptor kinase IX.1</fullName>
    </submittedName>
</protein>
<dbReference type="InterPro" id="IPR011009">
    <property type="entry name" value="Kinase-like_dom_sf"/>
</dbReference>
<evidence type="ECO:0000256" key="14">
    <source>
        <dbReference type="ARBA" id="ARBA00023180"/>
    </source>
</evidence>
<sequence>MRSMLTRGRATTTIDDDINLELERWPQKFPYRKLVTATNNFKKDRWLGQGGFGVVYRGFLDDLGRGVAIKKLSWQGSKEYLTEVRVMSRLRHRNVLQLFGYCQENDQPLLVYELAPNGSLDSQLFKLTGSTMLSWARRRKIVRGLAYALRYLQEECTQSVVHRDIKPGNVLLDKNFEVKLGDFGISMLADDRTELDEDVYNLGYSVSDEISTRVCGTFGYVDPEYVTTARVSKESDLYGFGIVVLQIACGKKVIFDDTHLPNWIWELYKNGKLMEAVDQRLGTNFDHEEMEKLMMLGLWCANSSRKKRPSIRQIIGVLDYDAPLPKLEIPHDLHRGSSETTAESPQTHTLPSAIALASSSTSLPFCTHSNSQPSCAVANSKKIFIDLQGRHTDKTFASSIIKDMTGERVWSKTYTYSREIKTNTKTFCGKM</sequence>
<dbReference type="Proteomes" id="UP001179952">
    <property type="component" value="Unassembled WGS sequence"/>
</dbReference>
<keyword evidence="14" id="KW-0325">Glycoprotein</keyword>
<dbReference type="GO" id="GO:0002229">
    <property type="term" value="P:defense response to oomycetes"/>
    <property type="evidence" value="ECO:0007669"/>
    <property type="project" value="UniProtKB-ARBA"/>
</dbReference>
<comment type="subcellular location">
    <subcellularLocation>
        <location evidence="1">Cell membrane</location>
        <topology evidence="1">Single-pass type I membrane protein</topology>
    </subcellularLocation>
</comment>
<gene>
    <name evidence="18" type="ORF">QJS04_geneDACA006506</name>
</gene>
<reference evidence="18" key="2">
    <citation type="submission" date="2023-06" db="EMBL/GenBank/DDBJ databases">
        <authorList>
            <person name="Ma L."/>
            <person name="Liu K.-W."/>
            <person name="Li Z."/>
            <person name="Hsiao Y.-Y."/>
            <person name="Qi Y."/>
            <person name="Fu T."/>
            <person name="Tang G."/>
            <person name="Zhang D."/>
            <person name="Sun W.-H."/>
            <person name="Liu D.-K."/>
            <person name="Li Y."/>
            <person name="Chen G.-Z."/>
            <person name="Liu X.-D."/>
            <person name="Liao X.-Y."/>
            <person name="Jiang Y.-T."/>
            <person name="Yu X."/>
            <person name="Hao Y."/>
            <person name="Huang J."/>
            <person name="Zhao X.-W."/>
            <person name="Ke S."/>
            <person name="Chen Y.-Y."/>
            <person name="Wu W.-L."/>
            <person name="Hsu J.-L."/>
            <person name="Lin Y.-F."/>
            <person name="Huang M.-D."/>
            <person name="Li C.-Y."/>
            <person name="Huang L."/>
            <person name="Wang Z.-W."/>
            <person name="Zhao X."/>
            <person name="Zhong W.-Y."/>
            <person name="Peng D.-H."/>
            <person name="Ahmad S."/>
            <person name="Lan S."/>
            <person name="Zhang J.-S."/>
            <person name="Tsai W.-C."/>
            <person name="Van De Peer Y."/>
            <person name="Liu Z.-J."/>
        </authorList>
    </citation>
    <scope>NUCLEOTIDE SEQUENCE</scope>
    <source>
        <strain evidence="18">SCP</strain>
        <tissue evidence="18">Leaves</tissue>
    </source>
</reference>
<evidence type="ECO:0000256" key="3">
    <source>
        <dbReference type="ARBA" id="ARBA00010217"/>
    </source>
</evidence>
<dbReference type="FunFam" id="1.10.510.10:FF:000240">
    <property type="entry name" value="Lectin-domain containing receptor kinase A4.3"/>
    <property type="match status" value="1"/>
</dbReference>
<dbReference type="GO" id="GO:0005886">
    <property type="term" value="C:plasma membrane"/>
    <property type="evidence" value="ECO:0007669"/>
    <property type="project" value="UniProtKB-SubCell"/>
</dbReference>
<evidence type="ECO:0000256" key="13">
    <source>
        <dbReference type="ARBA" id="ARBA00023170"/>
    </source>
</evidence>
<keyword evidence="12" id="KW-0472">Membrane</keyword>
<keyword evidence="7" id="KW-0732">Signal</keyword>
<keyword evidence="10 15" id="KW-0067">ATP-binding</keyword>
<dbReference type="PANTHER" id="PTHR27007">
    <property type="match status" value="1"/>
</dbReference>
<accession>A0AAV9B0M1</accession>
<feature type="binding site" evidence="15">
    <location>
        <position position="71"/>
    </location>
    <ligand>
        <name>ATP</name>
        <dbReference type="ChEBI" id="CHEBI:30616"/>
    </ligand>
</feature>
<dbReference type="GO" id="GO:0004674">
    <property type="term" value="F:protein serine/threonine kinase activity"/>
    <property type="evidence" value="ECO:0007669"/>
    <property type="project" value="UniProtKB-KW"/>
</dbReference>
<evidence type="ECO:0000256" key="2">
    <source>
        <dbReference type="ARBA" id="ARBA00008536"/>
    </source>
</evidence>
<evidence type="ECO:0000256" key="15">
    <source>
        <dbReference type="PROSITE-ProRule" id="PRU10141"/>
    </source>
</evidence>
<dbReference type="InterPro" id="IPR017441">
    <property type="entry name" value="Protein_kinase_ATP_BS"/>
</dbReference>
<dbReference type="SMART" id="SM00220">
    <property type="entry name" value="S_TKc"/>
    <property type="match status" value="1"/>
</dbReference>
<keyword evidence="11" id="KW-1133">Transmembrane helix</keyword>
<dbReference type="PROSITE" id="PS50011">
    <property type="entry name" value="PROTEIN_KINASE_DOM"/>
    <property type="match status" value="1"/>
</dbReference>
<keyword evidence="9 18" id="KW-0418">Kinase</keyword>
<dbReference type="GO" id="GO:0005524">
    <property type="term" value="F:ATP binding"/>
    <property type="evidence" value="ECO:0007669"/>
    <property type="project" value="UniProtKB-UniRule"/>
</dbReference>
<evidence type="ECO:0000256" key="9">
    <source>
        <dbReference type="ARBA" id="ARBA00022777"/>
    </source>
</evidence>
<dbReference type="PROSITE" id="PS00108">
    <property type="entry name" value="PROTEIN_KINASE_ST"/>
    <property type="match status" value="1"/>
</dbReference>
<name>A0AAV9B0M1_ACOGR</name>
<keyword evidence="4" id="KW-1003">Cell membrane</keyword>
<evidence type="ECO:0000256" key="4">
    <source>
        <dbReference type="ARBA" id="ARBA00022475"/>
    </source>
</evidence>
<proteinExistence type="inferred from homology"/>
<evidence type="ECO:0000256" key="11">
    <source>
        <dbReference type="ARBA" id="ARBA00022989"/>
    </source>
</evidence>
<dbReference type="InterPro" id="IPR008271">
    <property type="entry name" value="Ser/Thr_kinase_AS"/>
</dbReference>
<organism evidence="18 19">
    <name type="scientific">Acorus gramineus</name>
    <name type="common">Dwarf sweet flag</name>
    <dbReference type="NCBI Taxonomy" id="55184"/>
    <lineage>
        <taxon>Eukaryota</taxon>
        <taxon>Viridiplantae</taxon>
        <taxon>Streptophyta</taxon>
        <taxon>Embryophyta</taxon>
        <taxon>Tracheophyta</taxon>
        <taxon>Spermatophyta</taxon>
        <taxon>Magnoliopsida</taxon>
        <taxon>Liliopsida</taxon>
        <taxon>Acoraceae</taxon>
        <taxon>Acorus</taxon>
    </lineage>
</organism>